<dbReference type="SMART" id="SM00871">
    <property type="entry name" value="AraC_E_bind"/>
    <property type="match status" value="1"/>
</dbReference>
<dbReference type="AlphaFoldDB" id="A0AAF0CWI6"/>
<dbReference type="RefSeq" id="WP_275469801.1">
    <property type="nucleotide sequence ID" value="NZ_CP110232.1"/>
</dbReference>
<feature type="domain" description="AraC effector-binding" evidence="1">
    <location>
        <begin position="40"/>
        <end position="188"/>
    </location>
</feature>
<organism evidence="2 3">
    <name type="scientific">Vagococcus intermedius</name>
    <dbReference type="NCBI Taxonomy" id="2991418"/>
    <lineage>
        <taxon>Bacteria</taxon>
        <taxon>Bacillati</taxon>
        <taxon>Bacillota</taxon>
        <taxon>Bacilli</taxon>
        <taxon>Lactobacillales</taxon>
        <taxon>Enterococcaceae</taxon>
        <taxon>Vagococcus</taxon>
    </lineage>
</organism>
<dbReference type="InterPro" id="IPR011256">
    <property type="entry name" value="Reg_factor_effector_dom_sf"/>
</dbReference>
<gene>
    <name evidence="2" type="ORF">OL234_03575</name>
</gene>
<keyword evidence="3" id="KW-1185">Reference proteome</keyword>
<protein>
    <submittedName>
        <fullName evidence="2">GyrI-like domain-containing protein</fullName>
    </submittedName>
</protein>
<sequence>MRQGKLFFKTNGVIHFNAWYADFEIRLANLLTILKEKIMMKKRVITLTNVPVYYKRRVGEYGIGNYQVMEEMKQWVTDNLPSETEIWAVALDNPNQVAPKECRYDVCATKLLGGIPLTLPRDIKNRTLIAGEYMVITIPHTVEGTQVFWQTFLEQLEEYDIDRSRPIMEHYSKAKLALGYCEMYVPIRS</sequence>
<proteinExistence type="predicted"/>
<dbReference type="Proteomes" id="UP001179647">
    <property type="component" value="Chromosome"/>
</dbReference>
<accession>A0AAF0CWI6</accession>
<dbReference type="InterPro" id="IPR029442">
    <property type="entry name" value="GyrI-like"/>
</dbReference>
<reference evidence="2" key="1">
    <citation type="submission" date="2022-10" db="EMBL/GenBank/DDBJ databases">
        <title>Vagococcus sp. isolated from poultry meat.</title>
        <authorList>
            <person name="Johansson P."/>
            <person name="Bjorkroth J."/>
        </authorList>
    </citation>
    <scope>NUCLEOTIDE SEQUENCE</scope>
    <source>
        <strain evidence="2">STAA11</strain>
    </source>
</reference>
<dbReference type="EMBL" id="CP110232">
    <property type="protein sequence ID" value="WEG74002.1"/>
    <property type="molecule type" value="Genomic_DNA"/>
</dbReference>
<evidence type="ECO:0000259" key="1">
    <source>
        <dbReference type="SMART" id="SM00871"/>
    </source>
</evidence>
<dbReference type="KEGG" id="vie:OL234_03575"/>
<evidence type="ECO:0000313" key="2">
    <source>
        <dbReference type="EMBL" id="WEG74002.1"/>
    </source>
</evidence>
<dbReference type="Gene3D" id="3.20.80.10">
    <property type="entry name" value="Regulatory factor, effector binding domain"/>
    <property type="match status" value="1"/>
</dbReference>
<dbReference type="Pfam" id="PF06445">
    <property type="entry name" value="GyrI-like"/>
    <property type="match status" value="1"/>
</dbReference>
<name>A0AAF0CWI6_9ENTE</name>
<dbReference type="InterPro" id="IPR010499">
    <property type="entry name" value="AraC_E-bd"/>
</dbReference>
<evidence type="ECO:0000313" key="3">
    <source>
        <dbReference type="Proteomes" id="UP001179647"/>
    </source>
</evidence>
<dbReference type="SUPFAM" id="SSF55136">
    <property type="entry name" value="Probable bacterial effector-binding domain"/>
    <property type="match status" value="1"/>
</dbReference>